<dbReference type="WBParaSite" id="nRc.2.0.1.t47667-RA">
    <property type="protein sequence ID" value="nRc.2.0.1.t47667-RA"/>
    <property type="gene ID" value="nRc.2.0.1.g47667"/>
</dbReference>
<accession>A0A915LA05</accession>
<dbReference type="Proteomes" id="UP000887565">
    <property type="component" value="Unplaced"/>
</dbReference>
<dbReference type="AlphaFoldDB" id="A0A915LA05"/>
<keyword evidence="1" id="KW-1185">Reference proteome</keyword>
<organism evidence="1 2">
    <name type="scientific">Romanomermis culicivorax</name>
    <name type="common">Nematode worm</name>
    <dbReference type="NCBI Taxonomy" id="13658"/>
    <lineage>
        <taxon>Eukaryota</taxon>
        <taxon>Metazoa</taxon>
        <taxon>Ecdysozoa</taxon>
        <taxon>Nematoda</taxon>
        <taxon>Enoplea</taxon>
        <taxon>Dorylaimia</taxon>
        <taxon>Mermithida</taxon>
        <taxon>Mermithoidea</taxon>
        <taxon>Mermithidae</taxon>
        <taxon>Romanomermis</taxon>
    </lineage>
</organism>
<name>A0A915LA05_ROMCU</name>
<proteinExistence type="predicted"/>
<sequence length="112" mass="12678">MKRLECPKFITKKHGPFKIVGILYPNILLENEKENGPYAKLYNYLNSSIDQQFEIGWQQMAPSIQPICIQKKIEVWTANEDVRFLKNGNVTRIGTETADSKMVGGDAMASKG</sequence>
<evidence type="ECO:0000313" key="1">
    <source>
        <dbReference type="Proteomes" id="UP000887565"/>
    </source>
</evidence>
<evidence type="ECO:0000313" key="2">
    <source>
        <dbReference type="WBParaSite" id="nRc.2.0.1.t47667-RA"/>
    </source>
</evidence>
<reference evidence="2" key="1">
    <citation type="submission" date="2022-11" db="UniProtKB">
        <authorList>
            <consortium name="WormBaseParasite"/>
        </authorList>
    </citation>
    <scope>IDENTIFICATION</scope>
</reference>
<protein>
    <submittedName>
        <fullName evidence="2">Uncharacterized protein</fullName>
    </submittedName>
</protein>